<dbReference type="AlphaFoldDB" id="A0A9D4ZKR4"/>
<dbReference type="GO" id="GO:0006412">
    <property type="term" value="P:translation"/>
    <property type="evidence" value="ECO:0007669"/>
    <property type="project" value="InterPro"/>
</dbReference>
<dbReference type="InterPro" id="IPR021131">
    <property type="entry name" value="Ribosomal_uL15/eL18"/>
</dbReference>
<evidence type="ECO:0000256" key="2">
    <source>
        <dbReference type="ARBA" id="ARBA00023274"/>
    </source>
</evidence>
<keyword evidence="2" id="KW-0687">Ribonucleoprotein</keyword>
<name>A0A9D4ZKR4_ADICA</name>
<protein>
    <recommendedName>
        <fullName evidence="3">Large ribosomal subunit protein uL15/eL18 domain-containing protein</fullName>
    </recommendedName>
</protein>
<gene>
    <name evidence="4" type="ORF">GOP47_0008816</name>
</gene>
<sequence>MQRYQTCLSWSGLEHSFLPSLGAVAKAAMGITRARNKKTNRTSPRSDNVYRKLIVKLYRFLVQRIGSPFNAVFLNRLFMSRNCNMPPLSLSRLIRYMKGKEDEL</sequence>
<proteinExistence type="predicted"/>
<comment type="caution">
    <text evidence="4">The sequence shown here is derived from an EMBL/GenBank/DDBJ whole genome shotgun (WGS) entry which is preliminary data.</text>
</comment>
<accession>A0A9D4ZKR4</accession>
<dbReference type="GO" id="GO:0003723">
    <property type="term" value="F:RNA binding"/>
    <property type="evidence" value="ECO:0007669"/>
    <property type="project" value="TreeGrafter"/>
</dbReference>
<dbReference type="GO" id="GO:0022625">
    <property type="term" value="C:cytosolic large ribosomal subunit"/>
    <property type="evidence" value="ECO:0007669"/>
    <property type="project" value="TreeGrafter"/>
</dbReference>
<evidence type="ECO:0000313" key="4">
    <source>
        <dbReference type="EMBL" id="KAI5076751.1"/>
    </source>
</evidence>
<dbReference type="EMBL" id="JABFUD020000008">
    <property type="protein sequence ID" value="KAI5076751.1"/>
    <property type="molecule type" value="Genomic_DNA"/>
</dbReference>
<reference evidence="4" key="1">
    <citation type="submission" date="2021-01" db="EMBL/GenBank/DDBJ databases">
        <title>Adiantum capillus-veneris genome.</title>
        <authorList>
            <person name="Fang Y."/>
            <person name="Liao Q."/>
        </authorList>
    </citation>
    <scope>NUCLEOTIDE SEQUENCE</scope>
    <source>
        <strain evidence="4">H3</strain>
        <tissue evidence="4">Leaf</tissue>
    </source>
</reference>
<dbReference type="Pfam" id="PF17135">
    <property type="entry name" value="Ribosomal_L18"/>
    <property type="match status" value="1"/>
</dbReference>
<keyword evidence="1" id="KW-0689">Ribosomal protein</keyword>
<dbReference type="GO" id="GO:0003735">
    <property type="term" value="F:structural constituent of ribosome"/>
    <property type="evidence" value="ECO:0007669"/>
    <property type="project" value="InterPro"/>
</dbReference>
<dbReference type="Gene3D" id="3.100.10.10">
    <property type="match status" value="1"/>
</dbReference>
<feature type="domain" description="Large ribosomal subunit protein uL15/eL18" evidence="3">
    <location>
        <begin position="33"/>
        <end position="102"/>
    </location>
</feature>
<evidence type="ECO:0000259" key="3">
    <source>
        <dbReference type="Pfam" id="PF17135"/>
    </source>
</evidence>
<evidence type="ECO:0000256" key="1">
    <source>
        <dbReference type="ARBA" id="ARBA00022980"/>
    </source>
</evidence>
<dbReference type="Proteomes" id="UP000886520">
    <property type="component" value="Chromosome 8"/>
</dbReference>
<evidence type="ECO:0000313" key="5">
    <source>
        <dbReference type="Proteomes" id="UP000886520"/>
    </source>
</evidence>
<dbReference type="InterPro" id="IPR000039">
    <property type="entry name" value="Ribosomal_eL18"/>
</dbReference>
<dbReference type="OrthoDB" id="6353017at2759"/>
<organism evidence="4 5">
    <name type="scientific">Adiantum capillus-veneris</name>
    <name type="common">Maidenhair fern</name>
    <dbReference type="NCBI Taxonomy" id="13818"/>
    <lineage>
        <taxon>Eukaryota</taxon>
        <taxon>Viridiplantae</taxon>
        <taxon>Streptophyta</taxon>
        <taxon>Embryophyta</taxon>
        <taxon>Tracheophyta</taxon>
        <taxon>Polypodiopsida</taxon>
        <taxon>Polypodiidae</taxon>
        <taxon>Polypodiales</taxon>
        <taxon>Pteridineae</taxon>
        <taxon>Pteridaceae</taxon>
        <taxon>Vittarioideae</taxon>
        <taxon>Adiantum</taxon>
    </lineage>
</organism>
<dbReference type="PANTHER" id="PTHR10934">
    <property type="entry name" value="60S RIBOSOMAL PROTEIN L18"/>
    <property type="match status" value="1"/>
</dbReference>
<keyword evidence="5" id="KW-1185">Reference proteome</keyword>
<dbReference type="PANTHER" id="PTHR10934:SF2">
    <property type="entry name" value="LARGE RIBOSOMAL SUBUNIT PROTEIN EL18"/>
    <property type="match status" value="1"/>
</dbReference>